<dbReference type="AlphaFoldDB" id="A0A2I8VGX6"/>
<reference evidence="4 5" key="1">
    <citation type="submission" date="2018-01" db="EMBL/GenBank/DDBJ databases">
        <title>Complete genome sequence of Salinigranum rubrum GX10T, an extremely halophilic archaeon isolated from a marine solar saltern.</title>
        <authorList>
            <person name="Han S."/>
        </authorList>
    </citation>
    <scope>NUCLEOTIDE SEQUENCE [LARGE SCALE GENOMIC DNA]</scope>
    <source>
        <strain evidence="4 5">GX10</strain>
    </source>
</reference>
<gene>
    <name evidence="4" type="ORF">C2R22_05285</name>
</gene>
<evidence type="ECO:0000256" key="1">
    <source>
        <dbReference type="ARBA" id="ARBA00022679"/>
    </source>
</evidence>
<dbReference type="KEGG" id="srub:C2R22_05285"/>
<organism evidence="4 5">
    <name type="scientific">Salinigranum rubrum</name>
    <dbReference type="NCBI Taxonomy" id="755307"/>
    <lineage>
        <taxon>Archaea</taxon>
        <taxon>Methanobacteriati</taxon>
        <taxon>Methanobacteriota</taxon>
        <taxon>Stenosarchaea group</taxon>
        <taxon>Halobacteria</taxon>
        <taxon>Halobacteriales</taxon>
        <taxon>Haloferacaceae</taxon>
        <taxon>Salinigranum</taxon>
    </lineage>
</organism>
<dbReference type="PANTHER" id="PTHR43877">
    <property type="entry name" value="AMINOALKYLPHOSPHONATE N-ACETYLTRANSFERASE-RELATED-RELATED"/>
    <property type="match status" value="1"/>
</dbReference>
<evidence type="ECO:0000259" key="3">
    <source>
        <dbReference type="PROSITE" id="PS51186"/>
    </source>
</evidence>
<dbReference type="Proteomes" id="UP000236584">
    <property type="component" value="Chromosome"/>
</dbReference>
<dbReference type="GeneID" id="35591481"/>
<dbReference type="Pfam" id="PF13673">
    <property type="entry name" value="Acetyltransf_10"/>
    <property type="match status" value="1"/>
</dbReference>
<dbReference type="InterPro" id="IPR016181">
    <property type="entry name" value="Acyl_CoA_acyltransferase"/>
</dbReference>
<dbReference type="RefSeq" id="WP_103424832.1">
    <property type="nucleotide sequence ID" value="NZ_CP026309.1"/>
</dbReference>
<name>A0A2I8VGX6_9EURY</name>
<sequence>MDVRDADPSDAEAIREVHARSITELGRQAYSPEQVDAWVQGCESADYASAIESDDLTFIVAEKEGQIVGFGSLRFETSESDSDAEVTAVYVHPSVVRQGVGTAIHAELERRARAHGAQSLGLSSSLNAVPFYEARGYEHFGERFHEFSAHEETGVTGTVVEMRKRL</sequence>
<dbReference type="PROSITE" id="PS51186">
    <property type="entry name" value="GNAT"/>
    <property type="match status" value="1"/>
</dbReference>
<accession>A0A2I8VGX6</accession>
<dbReference type="EMBL" id="CP026309">
    <property type="protein sequence ID" value="AUV81144.1"/>
    <property type="molecule type" value="Genomic_DNA"/>
</dbReference>
<dbReference type="Gene3D" id="3.40.630.30">
    <property type="match status" value="1"/>
</dbReference>
<dbReference type="SUPFAM" id="SSF55729">
    <property type="entry name" value="Acyl-CoA N-acyltransferases (Nat)"/>
    <property type="match status" value="1"/>
</dbReference>
<dbReference type="InterPro" id="IPR000182">
    <property type="entry name" value="GNAT_dom"/>
</dbReference>
<dbReference type="GO" id="GO:0016747">
    <property type="term" value="F:acyltransferase activity, transferring groups other than amino-acyl groups"/>
    <property type="evidence" value="ECO:0007669"/>
    <property type="project" value="InterPro"/>
</dbReference>
<evidence type="ECO:0000256" key="2">
    <source>
        <dbReference type="ARBA" id="ARBA00023315"/>
    </source>
</evidence>
<evidence type="ECO:0000313" key="4">
    <source>
        <dbReference type="EMBL" id="AUV81144.1"/>
    </source>
</evidence>
<keyword evidence="5" id="KW-1185">Reference proteome</keyword>
<dbReference type="CDD" id="cd04301">
    <property type="entry name" value="NAT_SF"/>
    <property type="match status" value="1"/>
</dbReference>
<dbReference type="InterPro" id="IPR050832">
    <property type="entry name" value="Bact_Acetyltransf"/>
</dbReference>
<keyword evidence="1 4" id="KW-0808">Transferase</keyword>
<evidence type="ECO:0000313" key="5">
    <source>
        <dbReference type="Proteomes" id="UP000236584"/>
    </source>
</evidence>
<keyword evidence="2" id="KW-0012">Acyltransferase</keyword>
<dbReference type="OrthoDB" id="111868at2157"/>
<feature type="domain" description="N-acetyltransferase" evidence="3">
    <location>
        <begin position="1"/>
        <end position="166"/>
    </location>
</feature>
<protein>
    <submittedName>
        <fullName evidence="4">N-acetyltransferase</fullName>
    </submittedName>
</protein>
<proteinExistence type="predicted"/>